<dbReference type="Proteomes" id="UP001249851">
    <property type="component" value="Unassembled WGS sequence"/>
</dbReference>
<sequence length="140" mass="15683">MNGMQCQFTGTINSTLPRAYIVYVDLKQDPCTKEDPFLLVTSSAACTQRFPLKYPCISAGGHGAVQVASVLCSYYTSLETISGRKNKPPKEKEFVASWQESVLYCMISQWMEAQSEVFHRLELGPCSNQSSPRMEVPSHY</sequence>
<comment type="caution">
    <text evidence="1">The sequence shown here is derived from an EMBL/GenBank/DDBJ whole genome shotgun (WGS) entry which is preliminary data.</text>
</comment>
<accession>A0AAD9UVG5</accession>
<protein>
    <submittedName>
        <fullName evidence="1">Uncharacterized protein</fullName>
    </submittedName>
</protein>
<gene>
    <name evidence="1" type="ORF">P5673_027616</name>
</gene>
<evidence type="ECO:0000313" key="2">
    <source>
        <dbReference type="Proteomes" id="UP001249851"/>
    </source>
</evidence>
<reference evidence="1" key="1">
    <citation type="journal article" date="2023" name="G3 (Bethesda)">
        <title>Whole genome assembly and annotation of the endangered Caribbean coral Acropora cervicornis.</title>
        <authorList>
            <person name="Selwyn J.D."/>
            <person name="Vollmer S.V."/>
        </authorList>
    </citation>
    <scope>NUCLEOTIDE SEQUENCE</scope>
    <source>
        <strain evidence="1">K2</strain>
    </source>
</reference>
<dbReference type="EMBL" id="JARQWQ010000097">
    <property type="protein sequence ID" value="KAK2551433.1"/>
    <property type="molecule type" value="Genomic_DNA"/>
</dbReference>
<evidence type="ECO:0000313" key="1">
    <source>
        <dbReference type="EMBL" id="KAK2551433.1"/>
    </source>
</evidence>
<name>A0AAD9UVG5_ACRCE</name>
<reference evidence="1" key="2">
    <citation type="journal article" date="2023" name="Science">
        <title>Genomic signatures of disease resistance in endangered staghorn corals.</title>
        <authorList>
            <person name="Vollmer S.V."/>
            <person name="Selwyn J.D."/>
            <person name="Despard B.A."/>
            <person name="Roesel C.L."/>
        </authorList>
    </citation>
    <scope>NUCLEOTIDE SEQUENCE</scope>
    <source>
        <strain evidence="1">K2</strain>
    </source>
</reference>
<organism evidence="1 2">
    <name type="scientific">Acropora cervicornis</name>
    <name type="common">Staghorn coral</name>
    <dbReference type="NCBI Taxonomy" id="6130"/>
    <lineage>
        <taxon>Eukaryota</taxon>
        <taxon>Metazoa</taxon>
        <taxon>Cnidaria</taxon>
        <taxon>Anthozoa</taxon>
        <taxon>Hexacorallia</taxon>
        <taxon>Scleractinia</taxon>
        <taxon>Astrocoeniina</taxon>
        <taxon>Acroporidae</taxon>
        <taxon>Acropora</taxon>
    </lineage>
</organism>
<dbReference type="AlphaFoldDB" id="A0AAD9UVG5"/>
<keyword evidence="2" id="KW-1185">Reference proteome</keyword>
<proteinExistence type="predicted"/>